<organism evidence="1 2">
    <name type="scientific">Xenoophorus captivus</name>
    <dbReference type="NCBI Taxonomy" id="1517983"/>
    <lineage>
        <taxon>Eukaryota</taxon>
        <taxon>Metazoa</taxon>
        <taxon>Chordata</taxon>
        <taxon>Craniata</taxon>
        <taxon>Vertebrata</taxon>
        <taxon>Euteleostomi</taxon>
        <taxon>Actinopterygii</taxon>
        <taxon>Neopterygii</taxon>
        <taxon>Teleostei</taxon>
        <taxon>Neoteleostei</taxon>
        <taxon>Acanthomorphata</taxon>
        <taxon>Ovalentaria</taxon>
        <taxon>Atherinomorphae</taxon>
        <taxon>Cyprinodontiformes</taxon>
        <taxon>Goodeidae</taxon>
        <taxon>Xenoophorus</taxon>
    </lineage>
</organism>
<sequence length="71" mass="7833">MFTRNVVDNVLNSSRVEGAILKVATEVEAVASQPGHEHKAVSKVKQKARAFLQEMVANVSPAFIRFQDHSI</sequence>
<gene>
    <name evidence="1" type="ORF">XENOCAPTIV_004506</name>
</gene>
<dbReference type="EMBL" id="JAHRIN010058963">
    <property type="protein sequence ID" value="MEQ2211512.1"/>
    <property type="molecule type" value="Genomic_DNA"/>
</dbReference>
<accession>A0ABV0RV31</accession>
<name>A0ABV0RV31_9TELE</name>
<evidence type="ECO:0000313" key="2">
    <source>
        <dbReference type="Proteomes" id="UP001434883"/>
    </source>
</evidence>
<proteinExistence type="predicted"/>
<keyword evidence="2" id="KW-1185">Reference proteome</keyword>
<dbReference type="Proteomes" id="UP001434883">
    <property type="component" value="Unassembled WGS sequence"/>
</dbReference>
<evidence type="ECO:0000313" key="1">
    <source>
        <dbReference type="EMBL" id="MEQ2211512.1"/>
    </source>
</evidence>
<protein>
    <submittedName>
        <fullName evidence="1">Uncharacterized protein</fullName>
    </submittedName>
</protein>
<comment type="caution">
    <text evidence="1">The sequence shown here is derived from an EMBL/GenBank/DDBJ whole genome shotgun (WGS) entry which is preliminary data.</text>
</comment>
<reference evidence="1 2" key="1">
    <citation type="submission" date="2021-06" db="EMBL/GenBank/DDBJ databases">
        <authorList>
            <person name="Palmer J.M."/>
        </authorList>
    </citation>
    <scope>NUCLEOTIDE SEQUENCE [LARGE SCALE GENOMIC DNA]</scope>
    <source>
        <strain evidence="1 2">XC_2019</strain>
        <tissue evidence="1">Muscle</tissue>
    </source>
</reference>